<dbReference type="InterPro" id="IPR017821">
    <property type="entry name" value="Succinate_CoA_transferase"/>
</dbReference>
<accession>A0A1Q6R6C8</accession>
<evidence type="ECO:0000256" key="3">
    <source>
        <dbReference type="PIRSR" id="PIRSR617821-2"/>
    </source>
</evidence>
<dbReference type="NCBIfam" id="TIGR03458">
    <property type="entry name" value="YgfH_subfam"/>
    <property type="match status" value="1"/>
</dbReference>
<dbReference type="Gene3D" id="3.40.1080.10">
    <property type="entry name" value="Glutaconate Coenzyme A-transferase"/>
    <property type="match status" value="1"/>
</dbReference>
<keyword evidence="6" id="KW-0378">Hydrolase</keyword>
<dbReference type="InterPro" id="IPR026888">
    <property type="entry name" value="AcetylCoA_hyd_C"/>
</dbReference>
<proteinExistence type="inferred from homology"/>
<dbReference type="RefSeq" id="WP_021719207.1">
    <property type="nucleotide sequence ID" value="NZ_CAUEMR010000001.1"/>
</dbReference>
<dbReference type="STRING" id="626940.BHW43_04745"/>
<comment type="caution">
    <text evidence="6">The sequence shown here is derived from an EMBL/GenBank/DDBJ whole genome shotgun (WGS) entry which is preliminary data.</text>
</comment>
<evidence type="ECO:0000313" key="7">
    <source>
        <dbReference type="Proteomes" id="UP000186777"/>
    </source>
</evidence>
<dbReference type="Pfam" id="PF02550">
    <property type="entry name" value="AcetylCoA_hydro"/>
    <property type="match status" value="1"/>
</dbReference>
<dbReference type="Gene3D" id="3.30.750.70">
    <property type="entry name" value="4-hydroxybutyrate coenzyme like domains"/>
    <property type="match status" value="1"/>
</dbReference>
<evidence type="ECO:0000256" key="2">
    <source>
        <dbReference type="PIRSR" id="PIRSR617821-1"/>
    </source>
</evidence>
<organism evidence="6 7">
    <name type="scientific">Phascolarctobacterium succinatutens</name>
    <dbReference type="NCBI Taxonomy" id="626940"/>
    <lineage>
        <taxon>Bacteria</taxon>
        <taxon>Bacillati</taxon>
        <taxon>Bacillota</taxon>
        <taxon>Negativicutes</taxon>
        <taxon>Acidaminococcales</taxon>
        <taxon>Acidaminococcaceae</taxon>
        <taxon>Phascolarctobacterium</taxon>
    </lineage>
</organism>
<dbReference type="PANTHER" id="PTHR43609:SF1">
    <property type="entry name" value="ACETYL-COA HYDROLASE"/>
    <property type="match status" value="1"/>
</dbReference>
<feature type="binding site" evidence="3">
    <location>
        <position position="367"/>
    </location>
    <ligand>
        <name>CoA</name>
        <dbReference type="ChEBI" id="CHEBI:57287"/>
    </ligand>
</feature>
<evidence type="ECO:0000259" key="5">
    <source>
        <dbReference type="Pfam" id="PF13336"/>
    </source>
</evidence>
<dbReference type="Proteomes" id="UP000186777">
    <property type="component" value="Unassembled WGS sequence"/>
</dbReference>
<dbReference type="Pfam" id="PF13336">
    <property type="entry name" value="AcetylCoA_hyd_C"/>
    <property type="match status" value="1"/>
</dbReference>
<dbReference type="SUPFAM" id="SSF100950">
    <property type="entry name" value="NagB/RpiA/CoA transferase-like"/>
    <property type="match status" value="2"/>
</dbReference>
<dbReference type="InterPro" id="IPR003702">
    <property type="entry name" value="ActCoA_hydro_N"/>
</dbReference>
<dbReference type="Gene3D" id="3.40.1080.20">
    <property type="entry name" value="Acetyl-CoA hydrolase/transferase C-terminal domain"/>
    <property type="match status" value="1"/>
</dbReference>
<evidence type="ECO:0000313" key="6">
    <source>
        <dbReference type="EMBL" id="OLA37935.1"/>
    </source>
</evidence>
<gene>
    <name evidence="6" type="ORF">BHW43_04745</name>
</gene>
<feature type="domain" description="Acetyl-CoA hydrolase/transferase N-terminal" evidence="4">
    <location>
        <begin position="15"/>
        <end position="225"/>
    </location>
</feature>
<dbReference type="GO" id="GO:0006083">
    <property type="term" value="P:acetate metabolic process"/>
    <property type="evidence" value="ECO:0007669"/>
    <property type="project" value="InterPro"/>
</dbReference>
<evidence type="ECO:0000256" key="1">
    <source>
        <dbReference type="ARBA" id="ARBA00009632"/>
    </source>
</evidence>
<comment type="similarity">
    <text evidence="1">Belongs to the acetyl-CoA hydrolase/transferase family.</text>
</comment>
<feature type="active site" description="5-glutamyl coenzyme A thioester intermediate" evidence="2">
    <location>
        <position position="297"/>
    </location>
</feature>
<sequence>MIDIKDRICDVVADKVMSAEAAAEFVKDGDNLGVSGFTPSGYPKAVPLALAEKGKKTPFKVNVWTGASVGPEIDQAMVEADIIDRRLPYQTNGTMRKAINAGKVKYADIHLSHMAQMVRYGYMAGRPTGPDVAIVEVCKINDLGNGMVGLIPTTSMGNSSSYVAGAKKVIVEVNTTQPVGLEGMHDSYIPLDPPNRQPIPITAPEDRIGTTYIPCEVEKIVAVVPCDRPDIVRPLGEIDDDAKHMGANLVNFLKNEVKEGRLPKNLLPLQSGVGSVANAVINGLVNSDFEDLTVYTEVIQDGMFDLIDAGKLRVASGTALTPSPECQKKFYENVEHYKKYLLLRPQEISNSPEVARRIGVIAMNTAIEVDIYGNVNSTHVCGTKLMNGVGGSGDFARNGYLTVFFTNSLAKGGKISSVVPFCSHIDHATLDVDVIVSERGVADLRGLSPKEKAPIIIDQIANPKYQPWLYDYFKRACEACGNSQTPHILAEAFDCYKMFAETGSMEGMVEGK</sequence>
<dbReference type="InterPro" id="IPR037171">
    <property type="entry name" value="NagB/RpiA_transferase-like"/>
</dbReference>
<dbReference type="GO" id="GO:0006084">
    <property type="term" value="P:acetyl-CoA metabolic process"/>
    <property type="evidence" value="ECO:0007669"/>
    <property type="project" value="InterPro"/>
</dbReference>
<feature type="binding site" evidence="3">
    <location>
        <position position="391"/>
    </location>
    <ligand>
        <name>CoA</name>
        <dbReference type="ChEBI" id="CHEBI:57287"/>
    </ligand>
</feature>
<dbReference type="GO" id="GO:0008775">
    <property type="term" value="F:acetate CoA-transferase activity"/>
    <property type="evidence" value="ECO:0007669"/>
    <property type="project" value="InterPro"/>
</dbReference>
<feature type="binding site" evidence="3">
    <location>
        <position position="387"/>
    </location>
    <ligand>
        <name>CoA</name>
        <dbReference type="ChEBI" id="CHEBI:57287"/>
    </ligand>
</feature>
<dbReference type="AlphaFoldDB" id="A0A1Q6R6C8"/>
<dbReference type="PANTHER" id="PTHR43609">
    <property type="entry name" value="ACETYL-COA HYDROLASE"/>
    <property type="match status" value="1"/>
</dbReference>
<dbReference type="InterPro" id="IPR038460">
    <property type="entry name" value="AcetylCoA_hyd_C_sf"/>
</dbReference>
<feature type="binding site" evidence="3">
    <location>
        <begin position="272"/>
        <end position="276"/>
    </location>
    <ligand>
        <name>CoA</name>
        <dbReference type="ChEBI" id="CHEBI:57287"/>
    </ligand>
</feature>
<reference evidence="6 7" key="1">
    <citation type="journal article" date="2016" name="Nat. Biotechnol.">
        <title>Measurement of bacterial replication rates in microbial communities.</title>
        <authorList>
            <person name="Brown C.T."/>
            <person name="Olm M.R."/>
            <person name="Thomas B.C."/>
            <person name="Banfield J.F."/>
        </authorList>
    </citation>
    <scope>NUCLEOTIDE SEQUENCE [LARGE SCALE GENOMIC DNA]</scope>
    <source>
        <strain evidence="6">46_33</strain>
    </source>
</reference>
<dbReference type="InterPro" id="IPR046433">
    <property type="entry name" value="ActCoA_hydro"/>
</dbReference>
<dbReference type="FunFam" id="3.40.1080.20:FF:000001">
    <property type="entry name" value="Acetyl-CoA hydrolase Ach1"/>
    <property type="match status" value="1"/>
</dbReference>
<dbReference type="EMBL" id="MNTG01000026">
    <property type="protein sequence ID" value="OLA37935.1"/>
    <property type="molecule type" value="Genomic_DNA"/>
</dbReference>
<protein>
    <submittedName>
        <fullName evidence="6">Acetyl-CoA hydrolase</fullName>
    </submittedName>
</protein>
<evidence type="ECO:0000259" key="4">
    <source>
        <dbReference type="Pfam" id="PF02550"/>
    </source>
</evidence>
<name>A0A1Q6R6C8_9FIRM</name>
<feature type="domain" description="Acetyl-CoA hydrolase/transferase C-terminal" evidence="5">
    <location>
        <begin position="327"/>
        <end position="472"/>
    </location>
</feature>
<feature type="binding site" evidence="3">
    <location>
        <position position="411"/>
    </location>
    <ligand>
        <name>CoA</name>
        <dbReference type="ChEBI" id="CHEBI:57287"/>
    </ligand>
</feature>
<dbReference type="GO" id="GO:0003986">
    <property type="term" value="F:acetyl-CoA hydrolase activity"/>
    <property type="evidence" value="ECO:0007669"/>
    <property type="project" value="TreeGrafter"/>
</dbReference>